<dbReference type="RefSeq" id="WP_189967528.1">
    <property type="nucleotide sequence ID" value="NZ_BMVL01000004.1"/>
</dbReference>
<evidence type="ECO:0000313" key="3">
    <source>
        <dbReference type="Proteomes" id="UP001519310"/>
    </source>
</evidence>
<dbReference type="EMBL" id="JAGGLQ010000002">
    <property type="protein sequence ID" value="MBP2036060.1"/>
    <property type="molecule type" value="Genomic_DNA"/>
</dbReference>
<sequence>MAAHHGLHALTAAALATALLVARWRATRAERDTHGASAAKAPWRRTASQPTNTDSASARVAELHTSFLDPTLREADAHLEQYWNKLTSLYPHRDGERRHR</sequence>
<evidence type="ECO:0000313" key="2">
    <source>
        <dbReference type="EMBL" id="MBP2036060.1"/>
    </source>
</evidence>
<name>A0ABS4L1B3_STRAV</name>
<proteinExistence type="predicted"/>
<evidence type="ECO:0000256" key="1">
    <source>
        <dbReference type="SAM" id="MobiDB-lite"/>
    </source>
</evidence>
<organism evidence="2 3">
    <name type="scientific">Streptomyces avidinii</name>
    <dbReference type="NCBI Taxonomy" id="1895"/>
    <lineage>
        <taxon>Bacteria</taxon>
        <taxon>Bacillati</taxon>
        <taxon>Actinomycetota</taxon>
        <taxon>Actinomycetes</taxon>
        <taxon>Kitasatosporales</taxon>
        <taxon>Streptomycetaceae</taxon>
        <taxon>Streptomyces</taxon>
    </lineage>
</organism>
<comment type="caution">
    <text evidence="2">The sequence shown here is derived from an EMBL/GenBank/DDBJ whole genome shotgun (WGS) entry which is preliminary data.</text>
</comment>
<dbReference type="Proteomes" id="UP001519310">
    <property type="component" value="Unassembled WGS sequence"/>
</dbReference>
<gene>
    <name evidence="2" type="ORF">J2Z77_001847</name>
</gene>
<feature type="region of interest" description="Disordered" evidence="1">
    <location>
        <begin position="30"/>
        <end position="57"/>
    </location>
</feature>
<accession>A0ABS4L1B3</accession>
<keyword evidence="3" id="KW-1185">Reference proteome</keyword>
<reference evidence="2 3" key="1">
    <citation type="submission" date="2021-03" db="EMBL/GenBank/DDBJ databases">
        <title>Genomic Encyclopedia of Type Strains, Phase IV (KMG-IV): sequencing the most valuable type-strain genomes for metagenomic binning, comparative biology and taxonomic classification.</title>
        <authorList>
            <person name="Goeker M."/>
        </authorList>
    </citation>
    <scope>NUCLEOTIDE SEQUENCE [LARGE SCALE GENOMIC DNA]</scope>
    <source>
        <strain evidence="2 3">DSM 40526</strain>
    </source>
</reference>
<feature type="compositionally biased region" description="Polar residues" evidence="1">
    <location>
        <begin position="46"/>
        <end position="56"/>
    </location>
</feature>
<protein>
    <submittedName>
        <fullName evidence="2">Uncharacterized protein</fullName>
    </submittedName>
</protein>